<dbReference type="InterPro" id="IPR025110">
    <property type="entry name" value="AMP-bd_C"/>
</dbReference>
<dbReference type="FunFam" id="3.40.50.12780:FF:000012">
    <property type="entry name" value="Non-ribosomal peptide synthetase"/>
    <property type="match status" value="1"/>
</dbReference>
<feature type="compositionally biased region" description="Low complexity" evidence="4">
    <location>
        <begin position="810"/>
        <end position="824"/>
    </location>
</feature>
<dbReference type="PANTHER" id="PTHR45527:SF1">
    <property type="entry name" value="FATTY ACID SYNTHASE"/>
    <property type="match status" value="1"/>
</dbReference>
<dbReference type="Gene3D" id="3.30.300.30">
    <property type="match status" value="1"/>
</dbReference>
<dbReference type="Proteomes" id="UP000003448">
    <property type="component" value="Unassembled WGS sequence"/>
</dbReference>
<dbReference type="NCBIfam" id="TIGR01733">
    <property type="entry name" value="AA-adenyl-dom"/>
    <property type="match status" value="1"/>
</dbReference>
<feature type="compositionally biased region" description="Pro residues" evidence="4">
    <location>
        <begin position="495"/>
        <end position="506"/>
    </location>
</feature>
<dbReference type="Gene3D" id="1.10.1200.10">
    <property type="entry name" value="ACP-like"/>
    <property type="match status" value="1"/>
</dbReference>
<dbReference type="InterPro" id="IPR023213">
    <property type="entry name" value="CAT-like_dom_sf"/>
</dbReference>
<feature type="compositionally biased region" description="Pro residues" evidence="4">
    <location>
        <begin position="797"/>
        <end position="809"/>
    </location>
</feature>
<keyword evidence="7" id="KW-1185">Reference proteome</keyword>
<evidence type="ECO:0000313" key="7">
    <source>
        <dbReference type="Proteomes" id="UP000003448"/>
    </source>
</evidence>
<dbReference type="PROSITE" id="PS00012">
    <property type="entry name" value="PHOSPHOPANTETHEINE"/>
    <property type="match status" value="1"/>
</dbReference>
<keyword evidence="3" id="KW-0597">Phosphoprotein</keyword>
<dbReference type="CDD" id="cd17646">
    <property type="entry name" value="A_NRPS_AB3403-like"/>
    <property type="match status" value="1"/>
</dbReference>
<dbReference type="PANTHER" id="PTHR45527">
    <property type="entry name" value="NONRIBOSOMAL PEPTIDE SYNTHETASE"/>
    <property type="match status" value="1"/>
</dbReference>
<dbReference type="GO" id="GO:0043041">
    <property type="term" value="P:amino acid activation for nonribosomal peptide biosynthetic process"/>
    <property type="evidence" value="ECO:0007669"/>
    <property type="project" value="TreeGrafter"/>
</dbReference>
<dbReference type="EMBL" id="CAIE01000039">
    <property type="protein sequence ID" value="CCH20556.1"/>
    <property type="molecule type" value="Genomic_DNA"/>
</dbReference>
<reference evidence="7" key="1">
    <citation type="journal article" date="2012" name="J. Bacteriol.">
        <title>Genome Sequence of Micromonospora lupini Lupac 08, Isolated from Root Nodules of Lupinus angustifolius.</title>
        <authorList>
            <person name="Alonso-Vega P."/>
            <person name="Normand P."/>
            <person name="Bacigalupe R."/>
            <person name="Pujic P."/>
            <person name="Lajus A."/>
            <person name="Vallenet D."/>
            <person name="Carro L."/>
            <person name="Coll P."/>
            <person name="Trujillo M.E."/>
        </authorList>
    </citation>
    <scope>NUCLEOTIDE SEQUENCE [LARGE SCALE GENOMIC DNA]</scope>
    <source>
        <strain evidence="7">Lupac 08</strain>
    </source>
</reference>
<dbReference type="STRING" id="1150864.MILUP08_45439"/>
<dbReference type="AlphaFoldDB" id="I0L9Q9"/>
<evidence type="ECO:0000313" key="6">
    <source>
        <dbReference type="EMBL" id="CCH20556.1"/>
    </source>
</evidence>
<dbReference type="GO" id="GO:0005829">
    <property type="term" value="C:cytosol"/>
    <property type="evidence" value="ECO:0007669"/>
    <property type="project" value="TreeGrafter"/>
</dbReference>
<dbReference type="FunFam" id="3.30.300.30:FF:000010">
    <property type="entry name" value="Enterobactin synthetase component F"/>
    <property type="match status" value="1"/>
</dbReference>
<feature type="region of interest" description="Disordered" evidence="4">
    <location>
        <begin position="486"/>
        <end position="506"/>
    </location>
</feature>
<dbReference type="Pfam" id="PF00550">
    <property type="entry name" value="PP-binding"/>
    <property type="match status" value="1"/>
</dbReference>
<proteinExistence type="predicted"/>
<sequence>MPRADDRCLHDLVTEQAARTPDAVAVLADDGVLRYAELVARANRLAHRLRARGVDVDTPVGVVAERGVDLVVALLGVLVAGGAYVPLDPDLPAERLSYQLDDADPPVVLAQRHLLDRVPGVPPARWCVVDDESPQRWPATPPPPRASPDSLAYLIYTSGSTGRPKGVCVPHRGIVNRIRWMQDTYRLRADDVVLQKTPYGFDVSVWEFFWPLAAGARLVLARPGGHRDPAYLAATIVERAVTTLHFVPTMLAQFLADPDLPALPTVRRVICSGEVLPVALAREATRRLPGDLHNLYGPTEASVDVSAHRVRPPLDGASVPIGAPIANVSLHVLDDDLTPTPTGAVGELYIGGIGLARGYHRRPALTAEAFVPDPGGSGRLYRTGDLARRLPNGEFDFVGRRDGQVKIRGNRVELGEIEQTLLEHEGVREAAVSVRRLASGHPQLVAYVTPPGSPVAELRARLARRLPDYMVPALFVHLDHLPVTPSGKTDRGALPAPPDDGPAPVDPPADGVPARLAALWAQVLERGRVGPDDDFFALGGDSVLAMRAVALARRAGLEVTTRHLFAYPTVAALAPHVTVAGPAALDPARWDGPPFALCPVAPALVAAPPGGPARLVDAYPLTPMQEGMLFHTLLSPGEADYLQQHVYRLARPVDVAALADAWREAVRRHPALRTTVRWDDVAEPVQLVHEGHPPDVRLLDGPVDMHRLLADERHAGLDLAAAPPVRLTLIRAADSVDLVLTFHHLLLDGWSLAVLLAEVLDGRREPVAPLRRHLRWLAAAERSTGYWKRLLAGFPEPTPLPRPPVPAPDDPAASDPPVDATPQVGLPGTRVARLTLTGRLRAALAARAATAGVTPYAVTLGAWALVLAGHAGRDDVVVGVTVAGRPDDLPGADAIVGLLINTVPLRVRFDPDATFAETVRAVQAQQVATREYEHQSLTDITRAGEVPPGTPLFHSIVVFQNHPPLPAALSPVDVVESTGYPLTLVVEPAPELVLRLLIEGDAVSPAQGGRLLADLRRVLEVVAADPDATTGQVWAALSDR</sequence>
<dbReference type="InterPro" id="IPR045851">
    <property type="entry name" value="AMP-bd_C_sf"/>
</dbReference>
<dbReference type="Gene3D" id="3.30.559.10">
    <property type="entry name" value="Chloramphenicol acetyltransferase-like domain"/>
    <property type="match status" value="1"/>
</dbReference>
<dbReference type="InterPro" id="IPR020845">
    <property type="entry name" value="AMP-binding_CS"/>
</dbReference>
<dbReference type="FunFam" id="1.10.1200.10:FF:000016">
    <property type="entry name" value="Non-ribosomal peptide synthase"/>
    <property type="match status" value="1"/>
</dbReference>
<dbReference type="InterPro" id="IPR000873">
    <property type="entry name" value="AMP-dep_synth/lig_dom"/>
</dbReference>
<dbReference type="eggNOG" id="COG1020">
    <property type="taxonomic scope" value="Bacteria"/>
</dbReference>
<organism evidence="6 7">
    <name type="scientific">Micromonospora lupini str. Lupac 08</name>
    <dbReference type="NCBI Taxonomy" id="1150864"/>
    <lineage>
        <taxon>Bacteria</taxon>
        <taxon>Bacillati</taxon>
        <taxon>Actinomycetota</taxon>
        <taxon>Actinomycetes</taxon>
        <taxon>Micromonosporales</taxon>
        <taxon>Micromonosporaceae</taxon>
        <taxon>Micromonospora</taxon>
    </lineage>
</organism>
<dbReference type="RefSeq" id="WP_007463620.1">
    <property type="nucleotide sequence ID" value="NZ_HF570108.1"/>
</dbReference>
<evidence type="ECO:0000256" key="3">
    <source>
        <dbReference type="ARBA" id="ARBA00022553"/>
    </source>
</evidence>
<dbReference type="Gene3D" id="3.30.559.30">
    <property type="entry name" value="Nonribosomal peptide synthetase, condensation domain"/>
    <property type="match status" value="1"/>
</dbReference>
<dbReference type="InterPro" id="IPR010071">
    <property type="entry name" value="AA_adenyl_dom"/>
</dbReference>
<evidence type="ECO:0000259" key="5">
    <source>
        <dbReference type="PROSITE" id="PS50075"/>
    </source>
</evidence>
<dbReference type="SUPFAM" id="SSF52777">
    <property type="entry name" value="CoA-dependent acyltransferases"/>
    <property type="match status" value="2"/>
</dbReference>
<dbReference type="OrthoDB" id="2472181at2"/>
<feature type="region of interest" description="Disordered" evidence="4">
    <location>
        <begin position="797"/>
        <end position="824"/>
    </location>
</feature>
<dbReference type="Gene3D" id="2.30.38.10">
    <property type="entry name" value="Luciferase, Domain 3"/>
    <property type="match status" value="1"/>
</dbReference>
<dbReference type="GO" id="GO:0003824">
    <property type="term" value="F:catalytic activity"/>
    <property type="evidence" value="ECO:0007669"/>
    <property type="project" value="InterPro"/>
</dbReference>
<dbReference type="Gene3D" id="3.40.50.980">
    <property type="match status" value="2"/>
</dbReference>
<dbReference type="InterPro" id="IPR036736">
    <property type="entry name" value="ACP-like_sf"/>
</dbReference>
<dbReference type="Pfam" id="PF00668">
    <property type="entry name" value="Condensation"/>
    <property type="match status" value="1"/>
</dbReference>
<dbReference type="SUPFAM" id="SSF56801">
    <property type="entry name" value="Acetyl-CoA synthetase-like"/>
    <property type="match status" value="1"/>
</dbReference>
<dbReference type="GO" id="GO:0044550">
    <property type="term" value="P:secondary metabolite biosynthetic process"/>
    <property type="evidence" value="ECO:0007669"/>
    <property type="project" value="UniProtKB-ARBA"/>
</dbReference>
<gene>
    <name evidence="6" type="ORF">MILUP08_45439</name>
</gene>
<dbReference type="GO" id="GO:0008610">
    <property type="term" value="P:lipid biosynthetic process"/>
    <property type="evidence" value="ECO:0007669"/>
    <property type="project" value="UniProtKB-ARBA"/>
</dbReference>
<evidence type="ECO:0000256" key="4">
    <source>
        <dbReference type="SAM" id="MobiDB-lite"/>
    </source>
</evidence>
<accession>I0L9Q9</accession>
<dbReference type="Pfam" id="PF00501">
    <property type="entry name" value="AMP-binding"/>
    <property type="match status" value="1"/>
</dbReference>
<dbReference type="FunFam" id="3.40.50.980:FF:000001">
    <property type="entry name" value="Non-ribosomal peptide synthetase"/>
    <property type="match status" value="1"/>
</dbReference>
<keyword evidence="2" id="KW-0596">Phosphopantetheine</keyword>
<dbReference type="GO" id="GO:0072330">
    <property type="term" value="P:monocarboxylic acid biosynthetic process"/>
    <property type="evidence" value="ECO:0007669"/>
    <property type="project" value="UniProtKB-ARBA"/>
</dbReference>
<comment type="cofactor">
    <cofactor evidence="1">
        <name>pantetheine 4'-phosphate</name>
        <dbReference type="ChEBI" id="CHEBI:47942"/>
    </cofactor>
</comment>
<evidence type="ECO:0000256" key="1">
    <source>
        <dbReference type="ARBA" id="ARBA00001957"/>
    </source>
</evidence>
<dbReference type="SMART" id="SM01294">
    <property type="entry name" value="PKS_PP_betabranch"/>
    <property type="match status" value="1"/>
</dbReference>
<dbReference type="GO" id="GO:0031177">
    <property type="term" value="F:phosphopantetheine binding"/>
    <property type="evidence" value="ECO:0007669"/>
    <property type="project" value="TreeGrafter"/>
</dbReference>
<dbReference type="PROSITE" id="PS00455">
    <property type="entry name" value="AMP_BINDING"/>
    <property type="match status" value="1"/>
</dbReference>
<dbReference type="SUPFAM" id="SSF47336">
    <property type="entry name" value="ACP-like"/>
    <property type="match status" value="1"/>
</dbReference>
<dbReference type="InterPro" id="IPR006162">
    <property type="entry name" value="Ppantetheine_attach_site"/>
</dbReference>
<dbReference type="InterPro" id="IPR001242">
    <property type="entry name" value="Condensation_dom"/>
</dbReference>
<dbReference type="InterPro" id="IPR009081">
    <property type="entry name" value="PP-bd_ACP"/>
</dbReference>
<protein>
    <submittedName>
        <fullName evidence="6">NRPS</fullName>
    </submittedName>
</protein>
<feature type="domain" description="Carrier" evidence="5">
    <location>
        <begin position="507"/>
        <end position="581"/>
    </location>
</feature>
<evidence type="ECO:0000256" key="2">
    <source>
        <dbReference type="ARBA" id="ARBA00022450"/>
    </source>
</evidence>
<dbReference type="Pfam" id="PF13193">
    <property type="entry name" value="AMP-binding_C"/>
    <property type="match status" value="1"/>
</dbReference>
<comment type="caution">
    <text evidence="6">The sequence shown here is derived from an EMBL/GenBank/DDBJ whole genome shotgun (WGS) entry which is preliminary data.</text>
</comment>
<dbReference type="PROSITE" id="PS50075">
    <property type="entry name" value="CARRIER"/>
    <property type="match status" value="1"/>
</dbReference>
<name>I0L9Q9_9ACTN</name>
<dbReference type="FunFam" id="3.40.50.980:FF:000002">
    <property type="entry name" value="Enterobactin synthetase component F"/>
    <property type="match status" value="1"/>
</dbReference>